<keyword evidence="2 5" id="KW-0808">Transferase</keyword>
<gene>
    <name evidence="5" type="ORF">A2954_07335</name>
</gene>
<accession>A0A1F7IE78</accession>
<dbReference type="Pfam" id="PF00591">
    <property type="entry name" value="Glycos_transf_3"/>
    <property type="match status" value="1"/>
</dbReference>
<dbReference type="InterPro" id="IPR035902">
    <property type="entry name" value="Nuc_phospho_transferase"/>
</dbReference>
<dbReference type="GO" id="GO:0005829">
    <property type="term" value="C:cytosol"/>
    <property type="evidence" value="ECO:0007669"/>
    <property type="project" value="TreeGrafter"/>
</dbReference>
<evidence type="ECO:0000313" key="6">
    <source>
        <dbReference type="Proteomes" id="UP000177698"/>
    </source>
</evidence>
<evidence type="ECO:0000259" key="3">
    <source>
        <dbReference type="Pfam" id="PF00591"/>
    </source>
</evidence>
<dbReference type="SUPFAM" id="SSF47648">
    <property type="entry name" value="Nucleoside phosphorylase/phosphoribosyltransferase N-terminal domain"/>
    <property type="match status" value="1"/>
</dbReference>
<feature type="domain" description="Glycosyl transferase family 3" evidence="3">
    <location>
        <begin position="85"/>
        <end position="342"/>
    </location>
</feature>
<evidence type="ECO:0000256" key="2">
    <source>
        <dbReference type="ARBA" id="ARBA00022679"/>
    </source>
</evidence>
<feature type="domain" description="Glycosyl transferase family 3 N-terminal" evidence="4">
    <location>
        <begin position="13"/>
        <end position="71"/>
    </location>
</feature>
<dbReference type="GO" id="GO:0000162">
    <property type="term" value="P:L-tryptophan biosynthetic process"/>
    <property type="evidence" value="ECO:0007669"/>
    <property type="project" value="InterPro"/>
</dbReference>
<dbReference type="InterPro" id="IPR036320">
    <property type="entry name" value="Glycosyl_Trfase_fam3_N_dom_sf"/>
</dbReference>
<dbReference type="SUPFAM" id="SSF52418">
    <property type="entry name" value="Nucleoside phosphorylase/phosphoribosyltransferase catalytic domain"/>
    <property type="match status" value="1"/>
</dbReference>
<evidence type="ECO:0000256" key="1">
    <source>
        <dbReference type="ARBA" id="ARBA00022676"/>
    </source>
</evidence>
<reference evidence="5 6" key="1">
    <citation type="journal article" date="2016" name="Nat. Commun.">
        <title>Thousands of microbial genomes shed light on interconnected biogeochemical processes in an aquifer system.</title>
        <authorList>
            <person name="Anantharaman K."/>
            <person name="Brown C.T."/>
            <person name="Hug L.A."/>
            <person name="Sharon I."/>
            <person name="Castelle C.J."/>
            <person name="Probst A.J."/>
            <person name="Thomas B.C."/>
            <person name="Singh A."/>
            <person name="Wilkins M.J."/>
            <person name="Karaoz U."/>
            <person name="Brodie E.L."/>
            <person name="Williams K.H."/>
            <person name="Hubbard S.S."/>
            <person name="Banfield J.F."/>
        </authorList>
    </citation>
    <scope>NUCLEOTIDE SEQUENCE [LARGE SCALE GENOMIC DNA]</scope>
</reference>
<comment type="caution">
    <text evidence="5">The sequence shown here is derived from an EMBL/GenBank/DDBJ whole genome shotgun (WGS) entry which is preliminary data.</text>
</comment>
<evidence type="ECO:0000259" key="4">
    <source>
        <dbReference type="Pfam" id="PF02885"/>
    </source>
</evidence>
<sequence length="367" mass="41032">MENNLEKLQSIDHLLAKLIDGHDLTSEETERLHSTISLYDTEGYHYAIFLAGLHTKGETADELFGYIESFRKLVTPLKIKVDTDRMIDLSGTGGGAFKTINVSTAASFVVAAAGYIVAKASNFGITSPTGSVDIFAAFGIYIAKLNKEKIEKTLEKIGICPFYVPYFSPKLANRGKISRKVFGERKVKIRTPSHLVFNVFSPLPLTHRIYGCYSEKYLDILANLFMKLKFQRSLIFHGRIGMPEISNVGETVFIEQNKNRIKKYILKPKDLGIKEVKIGDIKTGTKEENIRDFIRVLKGEGSRGKTDLIAINAGAAFYALEDVLTIKAGFKKAREILRSGKSYLVLKKLVNKLGDVKLLRNLEESLL</sequence>
<dbReference type="InterPro" id="IPR000312">
    <property type="entry name" value="Glycosyl_Trfase_fam3"/>
</dbReference>
<dbReference type="GO" id="GO:0004048">
    <property type="term" value="F:anthranilate phosphoribosyltransferase activity"/>
    <property type="evidence" value="ECO:0007669"/>
    <property type="project" value="InterPro"/>
</dbReference>
<dbReference type="InterPro" id="IPR017459">
    <property type="entry name" value="Glycosyl_Trfase_fam3_N_dom"/>
</dbReference>
<dbReference type="PANTHER" id="PTHR43285">
    <property type="entry name" value="ANTHRANILATE PHOSPHORIBOSYLTRANSFERASE"/>
    <property type="match status" value="1"/>
</dbReference>
<dbReference type="Gene3D" id="1.20.970.10">
    <property type="entry name" value="Transferase, Pyrimidine Nucleoside Phosphorylase, Chain C"/>
    <property type="match status" value="1"/>
</dbReference>
<dbReference type="NCBIfam" id="TIGR01245">
    <property type="entry name" value="trpD"/>
    <property type="match status" value="1"/>
</dbReference>
<proteinExistence type="predicted"/>
<dbReference type="STRING" id="1802056.A2954_07335"/>
<name>A0A1F7IE78_9BACT</name>
<keyword evidence="1 5" id="KW-0328">Glycosyltransferase</keyword>
<evidence type="ECO:0000313" key="5">
    <source>
        <dbReference type="EMBL" id="OGK41664.1"/>
    </source>
</evidence>
<dbReference type="AlphaFoldDB" id="A0A1F7IE78"/>
<dbReference type="EMBL" id="MGAG01000010">
    <property type="protein sequence ID" value="OGK41664.1"/>
    <property type="molecule type" value="Genomic_DNA"/>
</dbReference>
<dbReference type="Gene3D" id="3.40.1030.10">
    <property type="entry name" value="Nucleoside phosphorylase/phosphoribosyltransferase catalytic domain"/>
    <property type="match status" value="1"/>
</dbReference>
<organism evidence="5 6">
    <name type="scientific">Candidatus Roizmanbacteria bacterium RIFCSPLOWO2_01_FULL_37_12</name>
    <dbReference type="NCBI Taxonomy" id="1802056"/>
    <lineage>
        <taxon>Bacteria</taxon>
        <taxon>Candidatus Roizmaniibacteriota</taxon>
    </lineage>
</organism>
<protein>
    <submittedName>
        <fullName evidence="5">Anthranilate phosphoribosyltransferase</fullName>
    </submittedName>
</protein>
<dbReference type="InterPro" id="IPR005940">
    <property type="entry name" value="Anthranilate_Pribosyl_Tfrase"/>
</dbReference>
<dbReference type="PANTHER" id="PTHR43285:SF2">
    <property type="entry name" value="ANTHRANILATE PHOSPHORIBOSYLTRANSFERASE"/>
    <property type="match status" value="1"/>
</dbReference>
<dbReference type="Proteomes" id="UP000177698">
    <property type="component" value="Unassembled WGS sequence"/>
</dbReference>
<dbReference type="Pfam" id="PF02885">
    <property type="entry name" value="Glycos_trans_3N"/>
    <property type="match status" value="1"/>
</dbReference>